<keyword evidence="4" id="KW-1185">Reference proteome</keyword>
<protein>
    <recommendedName>
        <fullName evidence="2">Methyltransferase FkbM domain-containing protein</fullName>
    </recommendedName>
</protein>
<evidence type="ECO:0000313" key="3">
    <source>
        <dbReference type="EMBL" id="CAG7785884.1"/>
    </source>
</evidence>
<organism evidence="3 4">
    <name type="scientific">Allacma fusca</name>
    <dbReference type="NCBI Taxonomy" id="39272"/>
    <lineage>
        <taxon>Eukaryota</taxon>
        <taxon>Metazoa</taxon>
        <taxon>Ecdysozoa</taxon>
        <taxon>Arthropoda</taxon>
        <taxon>Hexapoda</taxon>
        <taxon>Collembola</taxon>
        <taxon>Symphypleona</taxon>
        <taxon>Sminthuridae</taxon>
        <taxon>Allacma</taxon>
    </lineage>
</organism>
<dbReference type="Pfam" id="PF05050">
    <property type="entry name" value="Methyltransf_21"/>
    <property type="match status" value="1"/>
</dbReference>
<accession>A0A8J2L230</accession>
<sequence>MTIGNDSPGFKQLGRSVGKLIILIFAFLMTLSMYNSIFHAGNEFEDPPPSEQFEVAFTSSNPPSPGQKLRRLSFQQIKGLPLTDPKIVDHLRRHVLVPPSTMPYAFSKEMGSLYKEQIQKMFGDKKDGFFIECGANDGEFLSNTLELEKRGWKGLLIEAQPELGKMLMTKNRKAWFANVCLSPYNNISEINFAIGMKMDARWKNAIGKLLLPDNNYMGMHREYGKVPCFPITTLTAAIGVTHVDYLSLDVEGVELKILKTLPFDDTLVID</sequence>
<dbReference type="AlphaFoldDB" id="A0A8J2L230"/>
<dbReference type="GO" id="GO:0005886">
    <property type="term" value="C:plasma membrane"/>
    <property type="evidence" value="ECO:0007669"/>
    <property type="project" value="TreeGrafter"/>
</dbReference>
<proteinExistence type="predicted"/>
<evidence type="ECO:0000313" key="4">
    <source>
        <dbReference type="Proteomes" id="UP000708208"/>
    </source>
</evidence>
<feature type="non-terminal residue" evidence="3">
    <location>
        <position position="270"/>
    </location>
</feature>
<feature type="domain" description="Methyltransferase FkbM" evidence="2">
    <location>
        <begin position="132"/>
        <end position="259"/>
    </location>
</feature>
<comment type="caution">
    <text evidence="3">The sequence shown here is derived from an EMBL/GenBank/DDBJ whole genome shotgun (WGS) entry which is preliminary data.</text>
</comment>
<dbReference type="GO" id="GO:0005794">
    <property type="term" value="C:Golgi apparatus"/>
    <property type="evidence" value="ECO:0007669"/>
    <property type="project" value="TreeGrafter"/>
</dbReference>
<dbReference type="GO" id="GO:0031902">
    <property type="term" value="C:late endosome membrane"/>
    <property type="evidence" value="ECO:0007669"/>
    <property type="project" value="TreeGrafter"/>
</dbReference>
<dbReference type="GO" id="GO:0006888">
    <property type="term" value="P:endoplasmic reticulum to Golgi vesicle-mediated transport"/>
    <property type="evidence" value="ECO:0007669"/>
    <property type="project" value="TreeGrafter"/>
</dbReference>
<keyword evidence="1" id="KW-0472">Membrane</keyword>
<keyword evidence="1" id="KW-1133">Transmembrane helix</keyword>
<dbReference type="GO" id="GO:0005789">
    <property type="term" value="C:endoplasmic reticulum membrane"/>
    <property type="evidence" value="ECO:0007669"/>
    <property type="project" value="TreeGrafter"/>
</dbReference>
<evidence type="ECO:0000259" key="2">
    <source>
        <dbReference type="Pfam" id="PF05050"/>
    </source>
</evidence>
<dbReference type="InterPro" id="IPR053202">
    <property type="entry name" value="EGF_Rcpt_Signaling_Reg"/>
</dbReference>
<keyword evidence="1" id="KW-0812">Transmembrane</keyword>
<feature type="transmembrane region" description="Helical" evidence="1">
    <location>
        <begin position="20"/>
        <end position="38"/>
    </location>
</feature>
<reference evidence="3" key="1">
    <citation type="submission" date="2021-06" db="EMBL/GenBank/DDBJ databases">
        <authorList>
            <person name="Hodson N. C."/>
            <person name="Mongue J. A."/>
            <person name="Jaron S. K."/>
        </authorList>
    </citation>
    <scope>NUCLEOTIDE SEQUENCE</scope>
</reference>
<evidence type="ECO:0000256" key="1">
    <source>
        <dbReference type="SAM" id="Phobius"/>
    </source>
</evidence>
<dbReference type="OrthoDB" id="6352234at2759"/>
<dbReference type="Proteomes" id="UP000708208">
    <property type="component" value="Unassembled WGS sequence"/>
</dbReference>
<name>A0A8J2L230_9HEXA</name>
<dbReference type="InterPro" id="IPR006342">
    <property type="entry name" value="FkbM_mtfrase"/>
</dbReference>
<gene>
    <name evidence="3" type="ORF">AFUS01_LOCUS24480</name>
</gene>
<dbReference type="PANTHER" id="PTHR34009">
    <property type="entry name" value="PROTEIN STAR"/>
    <property type="match status" value="1"/>
</dbReference>
<dbReference type="GO" id="GO:0016197">
    <property type="term" value="P:endosomal transport"/>
    <property type="evidence" value="ECO:0007669"/>
    <property type="project" value="TreeGrafter"/>
</dbReference>
<dbReference type="EMBL" id="CAJVCH010306283">
    <property type="protein sequence ID" value="CAG7785884.1"/>
    <property type="molecule type" value="Genomic_DNA"/>
</dbReference>
<dbReference type="PANTHER" id="PTHR34009:SF2">
    <property type="entry name" value="PROTEIN STAR"/>
    <property type="match status" value="1"/>
</dbReference>